<proteinExistence type="predicted"/>
<sequence length="730" mass="80260">MTCLNAEKLSLVSLLRNCAKSKELDEGARLHAHVLKQGLLGKCCAISSSLINMYAKCGALVKARDILHEIPIRDVFSWTALLTGYVDHGASEGAIACFEEMQIDGIHPNAVTFTCILKAYGNLGAVSQGEKIHDEIVRQGLLSDNVSLGTALVSMYTKCGVLMKARQVLDGLHVRNVITWNVLIGGYAQQGQIKEVLKCFNEMQDEGISPDKVTFIFALKSCAAVGAVNDGERIHNDVIKLGILWNNADLGNALLDMYAKCGAFEKANRILEELSFQDVVSWNALITGYIQQNQGYNALKCFESMQLKGISPNEVTFICILKVCGSIRAIEKGKAIHDEIVRQKLLMNNITLGSAVIDMYGKCGDLVRAQEVLNGLPARDVVCWNALIAGCTQEGQVEQVLSYFCCMQDEGCSPNATTFTCVLKACSRKGYIEKGEEIHKEIVRKELLTDNVVLGTALVQFYVKHGALVKARSVLEKLPVCDIVSWNALLTGYVQQGFGEEALNCLEKMQQKGFHPNEITWSCILKACGQTGALDKGEQLHDEIARQGTLERSTVVTNCLVDMYAKCGALEKAFRLLEELAIGNVLSWSALIAGYAQQGRGKEALICFEVMQQRGFSPDSITFSIILNACTHSGLIEEGQTLFDLMRAKFGIEAELEHFLCMIKLFGHAGQFEKIVKLIERMPCSANFAVWSALLDACKVWGDVRVGKWAFEHALQLDRIDGTAYTCTTI</sequence>
<feature type="repeat" description="PPR" evidence="2">
    <location>
        <begin position="278"/>
        <end position="312"/>
    </location>
</feature>
<feature type="repeat" description="PPR" evidence="2">
    <location>
        <begin position="517"/>
        <end position="551"/>
    </location>
</feature>
<keyword evidence="1" id="KW-0677">Repeat</keyword>
<dbReference type="Pfam" id="PF01535">
    <property type="entry name" value="PPR"/>
    <property type="match status" value="4"/>
</dbReference>
<evidence type="ECO:0000256" key="1">
    <source>
        <dbReference type="ARBA" id="ARBA00022737"/>
    </source>
</evidence>
<feature type="repeat" description="PPR" evidence="2">
    <location>
        <begin position="176"/>
        <end position="210"/>
    </location>
</feature>
<evidence type="ECO:0000256" key="2">
    <source>
        <dbReference type="PROSITE-ProRule" id="PRU00708"/>
    </source>
</evidence>
<evidence type="ECO:0008006" key="5">
    <source>
        <dbReference type="Google" id="ProtNLM"/>
    </source>
</evidence>
<dbReference type="InterPro" id="IPR046960">
    <property type="entry name" value="PPR_At4g14850-like_plant"/>
</dbReference>
<dbReference type="InterPro" id="IPR011990">
    <property type="entry name" value="TPR-like_helical_dom_sf"/>
</dbReference>
<feature type="repeat" description="PPR" evidence="2">
    <location>
        <begin position="482"/>
        <end position="516"/>
    </location>
</feature>
<dbReference type="GO" id="GO:0003723">
    <property type="term" value="F:RNA binding"/>
    <property type="evidence" value="ECO:0007669"/>
    <property type="project" value="InterPro"/>
</dbReference>
<dbReference type="PANTHER" id="PTHR24015">
    <property type="entry name" value="OS07G0578800 PROTEIN-RELATED"/>
    <property type="match status" value="1"/>
</dbReference>
<keyword evidence="4" id="KW-1185">Reference proteome</keyword>
<dbReference type="NCBIfam" id="TIGR00756">
    <property type="entry name" value="PPR"/>
    <property type="match status" value="6"/>
</dbReference>
<dbReference type="AlphaFoldDB" id="A0A8T2TUU9"/>
<feature type="repeat" description="PPR" evidence="2">
    <location>
        <begin position="415"/>
        <end position="449"/>
    </location>
</feature>
<dbReference type="Pfam" id="PF13041">
    <property type="entry name" value="PPR_2"/>
    <property type="match status" value="6"/>
</dbReference>
<feature type="repeat" description="PPR" evidence="2">
    <location>
        <begin position="109"/>
        <end position="143"/>
    </location>
</feature>
<dbReference type="Proteomes" id="UP000825935">
    <property type="component" value="Chromosome 11"/>
</dbReference>
<accession>A0A8T2TUU9</accession>
<dbReference type="PROSITE" id="PS51375">
    <property type="entry name" value="PPR"/>
    <property type="match status" value="10"/>
</dbReference>
<gene>
    <name evidence="3" type="ORF">KP509_11G042100</name>
</gene>
<dbReference type="FunFam" id="1.25.40.10:FF:000031">
    <property type="entry name" value="Pentatricopeptide repeat-containing protein mitochondrial"/>
    <property type="match status" value="2"/>
</dbReference>
<evidence type="ECO:0000313" key="4">
    <source>
        <dbReference type="Proteomes" id="UP000825935"/>
    </source>
</evidence>
<feature type="repeat" description="PPR" evidence="2">
    <location>
        <begin position="74"/>
        <end position="108"/>
    </location>
</feature>
<organism evidence="3 4">
    <name type="scientific">Ceratopteris richardii</name>
    <name type="common">Triangle waterfern</name>
    <dbReference type="NCBI Taxonomy" id="49495"/>
    <lineage>
        <taxon>Eukaryota</taxon>
        <taxon>Viridiplantae</taxon>
        <taxon>Streptophyta</taxon>
        <taxon>Embryophyta</taxon>
        <taxon>Tracheophyta</taxon>
        <taxon>Polypodiopsida</taxon>
        <taxon>Polypodiidae</taxon>
        <taxon>Polypodiales</taxon>
        <taxon>Pteridineae</taxon>
        <taxon>Pteridaceae</taxon>
        <taxon>Parkerioideae</taxon>
        <taxon>Ceratopteris</taxon>
    </lineage>
</organism>
<dbReference type="PANTHER" id="PTHR24015:SF548">
    <property type="entry name" value="OS08G0340900 PROTEIN"/>
    <property type="match status" value="1"/>
</dbReference>
<reference evidence="3" key="1">
    <citation type="submission" date="2021-08" db="EMBL/GenBank/DDBJ databases">
        <title>WGS assembly of Ceratopteris richardii.</title>
        <authorList>
            <person name="Marchant D.B."/>
            <person name="Chen G."/>
            <person name="Jenkins J."/>
            <person name="Shu S."/>
            <person name="Leebens-Mack J."/>
            <person name="Grimwood J."/>
            <person name="Schmutz J."/>
            <person name="Soltis P."/>
            <person name="Soltis D."/>
            <person name="Chen Z.-H."/>
        </authorList>
    </citation>
    <scope>NUCLEOTIDE SEQUENCE</scope>
    <source>
        <strain evidence="3">Whitten #5841</strain>
        <tissue evidence="3">Leaf</tissue>
    </source>
</reference>
<comment type="caution">
    <text evidence="3">The sequence shown here is derived from an EMBL/GenBank/DDBJ whole genome shotgun (WGS) entry which is preliminary data.</text>
</comment>
<dbReference type="InterPro" id="IPR002885">
    <property type="entry name" value="PPR_rpt"/>
</dbReference>
<feature type="repeat" description="PPR" evidence="2">
    <location>
        <begin position="584"/>
        <end position="618"/>
    </location>
</feature>
<dbReference type="Gene3D" id="1.25.40.10">
    <property type="entry name" value="Tetratricopeptide repeat domain"/>
    <property type="match status" value="6"/>
</dbReference>
<feature type="repeat" description="PPR" evidence="2">
    <location>
        <begin position="619"/>
        <end position="649"/>
    </location>
</feature>
<dbReference type="EMBL" id="CM035416">
    <property type="protein sequence ID" value="KAH7425154.1"/>
    <property type="molecule type" value="Genomic_DNA"/>
</dbReference>
<name>A0A8T2TUU9_CERRI</name>
<dbReference type="FunFam" id="1.25.40.10:FF:000285">
    <property type="entry name" value="Pentatricopeptide repeat-containing protein, chloroplastic"/>
    <property type="match status" value="2"/>
</dbReference>
<dbReference type="OrthoDB" id="1902591at2759"/>
<feature type="repeat" description="PPR" evidence="2">
    <location>
        <begin position="380"/>
        <end position="414"/>
    </location>
</feature>
<protein>
    <recommendedName>
        <fullName evidence="5">Pentatricopeptide repeat-containing protein</fullName>
    </recommendedName>
</protein>
<dbReference type="GO" id="GO:0048731">
    <property type="term" value="P:system development"/>
    <property type="evidence" value="ECO:0007669"/>
    <property type="project" value="UniProtKB-ARBA"/>
</dbReference>
<evidence type="ECO:0000313" key="3">
    <source>
        <dbReference type="EMBL" id="KAH7425154.1"/>
    </source>
</evidence>
<dbReference type="GO" id="GO:0009451">
    <property type="term" value="P:RNA modification"/>
    <property type="evidence" value="ECO:0007669"/>
    <property type="project" value="InterPro"/>
</dbReference>
<dbReference type="FunFam" id="1.25.40.10:FF:000158">
    <property type="entry name" value="pentatricopeptide repeat-containing protein At2g33680"/>
    <property type="match status" value="1"/>
</dbReference>